<evidence type="ECO:0000313" key="3">
    <source>
        <dbReference type="Ensembl" id="ENSTRUP00000054366.2"/>
    </source>
</evidence>
<dbReference type="GeneTree" id="ENSGT00940000170019"/>
<dbReference type="Ensembl" id="ENSTRUT00000054337.2">
    <property type="protein sequence ID" value="ENSTRUP00000054366.2"/>
    <property type="gene ID" value="ENSTRUG00000023389.2"/>
</dbReference>
<reference evidence="3 4" key="1">
    <citation type="journal article" date="2011" name="Genome Biol. Evol.">
        <title>Integration of the genetic map and genome assembly of fugu facilitates insights into distinct features of genome evolution in teleosts and mammals.</title>
        <authorList>
            <person name="Kai W."/>
            <person name="Kikuchi K."/>
            <person name="Tohari S."/>
            <person name="Chew A.K."/>
            <person name="Tay A."/>
            <person name="Fujiwara A."/>
            <person name="Hosoya S."/>
            <person name="Suetake H."/>
            <person name="Naruse K."/>
            <person name="Brenner S."/>
            <person name="Suzuki Y."/>
            <person name="Venkatesh B."/>
        </authorList>
    </citation>
    <scope>NUCLEOTIDE SEQUENCE [LARGE SCALE GENOMIC DNA]</scope>
</reference>
<proteinExistence type="predicted"/>
<evidence type="ECO:0000259" key="2">
    <source>
        <dbReference type="PROSITE" id="PS50102"/>
    </source>
</evidence>
<evidence type="ECO:0000256" key="1">
    <source>
        <dbReference type="PROSITE-ProRule" id="PRU00176"/>
    </source>
</evidence>
<organism evidence="3 4">
    <name type="scientific">Takifugu rubripes</name>
    <name type="common">Japanese pufferfish</name>
    <name type="synonym">Fugu rubripes</name>
    <dbReference type="NCBI Taxonomy" id="31033"/>
    <lineage>
        <taxon>Eukaryota</taxon>
        <taxon>Metazoa</taxon>
        <taxon>Chordata</taxon>
        <taxon>Craniata</taxon>
        <taxon>Vertebrata</taxon>
        <taxon>Euteleostomi</taxon>
        <taxon>Actinopterygii</taxon>
        <taxon>Neopterygii</taxon>
        <taxon>Teleostei</taxon>
        <taxon>Neoteleostei</taxon>
        <taxon>Acanthomorphata</taxon>
        <taxon>Eupercaria</taxon>
        <taxon>Tetraodontiformes</taxon>
        <taxon>Tetradontoidea</taxon>
        <taxon>Tetraodontidae</taxon>
        <taxon>Takifugu</taxon>
    </lineage>
</organism>
<dbReference type="Gene3D" id="3.30.70.330">
    <property type="match status" value="1"/>
</dbReference>
<name>A0A3B5KG66_TAKRU</name>
<dbReference type="PROSITE" id="PS50102">
    <property type="entry name" value="RRM"/>
    <property type="match status" value="1"/>
</dbReference>
<dbReference type="AlphaFoldDB" id="A0A3B5KG66"/>
<keyword evidence="4" id="KW-1185">Reference proteome</keyword>
<dbReference type="InParanoid" id="A0A3B5KG66"/>
<dbReference type="Proteomes" id="UP000005226">
    <property type="component" value="Chromosome 5"/>
</dbReference>
<protein>
    <recommendedName>
        <fullName evidence="2">RRM domain-containing protein</fullName>
    </recommendedName>
</protein>
<reference evidence="3" key="3">
    <citation type="submission" date="2025-09" db="UniProtKB">
        <authorList>
            <consortium name="Ensembl"/>
        </authorList>
    </citation>
    <scope>IDENTIFICATION</scope>
</reference>
<evidence type="ECO:0000313" key="4">
    <source>
        <dbReference type="Proteomes" id="UP000005226"/>
    </source>
</evidence>
<dbReference type="GO" id="GO:0003723">
    <property type="term" value="F:RNA binding"/>
    <property type="evidence" value="ECO:0007669"/>
    <property type="project" value="UniProtKB-UniRule"/>
</dbReference>
<dbReference type="Pfam" id="PF00076">
    <property type="entry name" value="RRM_1"/>
    <property type="match status" value="1"/>
</dbReference>
<dbReference type="OMA" id="RPYICIP"/>
<dbReference type="InterPro" id="IPR035979">
    <property type="entry name" value="RBD_domain_sf"/>
</dbReference>
<reference evidence="3" key="2">
    <citation type="submission" date="2025-08" db="UniProtKB">
        <authorList>
            <consortium name="Ensembl"/>
        </authorList>
    </citation>
    <scope>IDENTIFICATION</scope>
</reference>
<keyword evidence="1" id="KW-0694">RNA-binding</keyword>
<dbReference type="InterPro" id="IPR012677">
    <property type="entry name" value="Nucleotide-bd_a/b_plait_sf"/>
</dbReference>
<sequence length="145" mass="16552">NMEAETAGFKKAHIVLPEKHVAAFSRYYQLEHGLFITELNPYISEGYIRTYFKYWGTIRVCKIFHTPGLSKSTAYVGFEVEEEANQADWAGPHFIGGNVKVRRVMTQKVSVSLTWQEFPSLYLHVFIAKVSVSQVISEANDCRSL</sequence>
<dbReference type="STRING" id="31033.ENSTRUP00000054366"/>
<dbReference type="InterPro" id="IPR000504">
    <property type="entry name" value="RRM_dom"/>
</dbReference>
<dbReference type="SUPFAM" id="SSF54928">
    <property type="entry name" value="RNA-binding domain, RBD"/>
    <property type="match status" value="1"/>
</dbReference>
<accession>A0A3B5KG66</accession>
<feature type="domain" description="RRM" evidence="2">
    <location>
        <begin position="32"/>
        <end position="106"/>
    </location>
</feature>